<proteinExistence type="predicted"/>
<organism evidence="1 2">
    <name type="scientific">Rhizophagus irregularis</name>
    <dbReference type="NCBI Taxonomy" id="588596"/>
    <lineage>
        <taxon>Eukaryota</taxon>
        <taxon>Fungi</taxon>
        <taxon>Fungi incertae sedis</taxon>
        <taxon>Mucoromycota</taxon>
        <taxon>Glomeromycotina</taxon>
        <taxon>Glomeromycetes</taxon>
        <taxon>Glomerales</taxon>
        <taxon>Glomeraceae</taxon>
        <taxon>Rhizophagus</taxon>
    </lineage>
</organism>
<evidence type="ECO:0000313" key="2">
    <source>
        <dbReference type="Proteomes" id="UP000234323"/>
    </source>
</evidence>
<dbReference type="VEuPathDB" id="FungiDB:RhiirFUN_006290"/>
<sequence>MNWTSGNEKIDDFIQEMQLKLNNYDNIIFEWIPYNQFINIKEKNKGSFATLYYSKRKDGSLQYHDIDSFETIALKCFYDKPNIINEFLNEIREKLEYSKYLKSKTNIPLEPIYDAIFEWCISCQKNFEKSFTNWTSENEKIDDIIQEIQLKISSYNDIILEWIPYDRFNQVGNGDLIATWKNDEYLIYSKKESYKFYEISKNPDTHDYIMVFQYMNGENYKLRCKKCDEKNTNWTSENKIIDDFIQEKQLSIYDLFDIVVEWIPCQSVRNSFTNLKCFNVKCKLIAWFKKITLKFYGMSQNPDTKDCIMVFKYEWCERCELYYCSSDTSSDFFYQLSQICNNISLLDITVVDCLPDGLLDLISVQQSLKCGGKNIDSLKVLDYPHYQEIALREDCNRLHRERNSAHHRAEGMVALLRSKTSSQYPHNPPIRHNSYLMSLLMTRVPNTLTKLKLYGGDDDISLSFIIRLTKLQELLIHYEQCIPTVTPPLKELETSKIIVESCQSLKSIKLVKSYTTKVSFIADFCIVSSLDKNDKNLLQVLKFKYELPNWELLIRFLENNGKNLKEIYFCDYITPPLNELEILKIIIESCQNLKSIKVWCGGLFLNEKDALEEDTLTLHSYLLTNCLWCGISVRILWRNIWDFNKSSYQQNPFKIDLSILTTLYACLPNESKELLQKNGIFISKPTAKKPLFNYAAFCRVLSVRDISRIVDNAFKVKSLHNSIKLRR</sequence>
<dbReference type="VEuPathDB" id="FungiDB:RhiirA1_458545"/>
<dbReference type="AlphaFoldDB" id="A0A2I1H8U5"/>
<evidence type="ECO:0000313" key="1">
    <source>
        <dbReference type="EMBL" id="PKY55302.1"/>
    </source>
</evidence>
<accession>A0A2I1H8U5</accession>
<reference evidence="1 2" key="1">
    <citation type="submission" date="2015-10" db="EMBL/GenBank/DDBJ databases">
        <title>Genome analyses suggest a sexual origin of heterokaryosis in a supposedly ancient asexual fungus.</title>
        <authorList>
            <person name="Ropars J."/>
            <person name="Sedzielewska K."/>
            <person name="Noel J."/>
            <person name="Charron P."/>
            <person name="Farinelli L."/>
            <person name="Marton T."/>
            <person name="Kruger M."/>
            <person name="Pelin A."/>
            <person name="Brachmann A."/>
            <person name="Corradi N."/>
        </authorList>
    </citation>
    <scope>NUCLEOTIDE SEQUENCE [LARGE SCALE GENOMIC DNA]</scope>
    <source>
        <strain evidence="1 2">A4</strain>
    </source>
</reference>
<protein>
    <submittedName>
        <fullName evidence="1">Uncharacterized protein</fullName>
    </submittedName>
</protein>
<keyword evidence="2" id="KW-1185">Reference proteome</keyword>
<dbReference type="VEuPathDB" id="FungiDB:RhiirFUN_023714"/>
<gene>
    <name evidence="1" type="ORF">RhiirA4_474647</name>
</gene>
<comment type="caution">
    <text evidence="1">The sequence shown here is derived from an EMBL/GenBank/DDBJ whole genome shotgun (WGS) entry which is preliminary data.</text>
</comment>
<name>A0A2I1H8U5_9GLOM</name>
<dbReference type="Proteomes" id="UP000234323">
    <property type="component" value="Unassembled WGS sequence"/>
</dbReference>
<dbReference type="EMBL" id="LLXI01001820">
    <property type="protein sequence ID" value="PKY55302.1"/>
    <property type="molecule type" value="Genomic_DNA"/>
</dbReference>